<evidence type="ECO:0000259" key="3">
    <source>
        <dbReference type="SMART" id="SM00906"/>
    </source>
</evidence>
<dbReference type="OrthoDB" id="2264294at2759"/>
<feature type="domain" description="Xylanolytic transcriptional activator regulatory" evidence="3">
    <location>
        <begin position="270"/>
        <end position="342"/>
    </location>
</feature>
<sequence>MAGQGEIGPAMHAGDARAGALFLKMQRYVLCVSRGRRSAHLFKILSGENVGEQRMRIAPTPRDQDSERNIQAKPPINDYTSLPGPSLLKQTLGLQNRQHGQYLGQTSEYDVRLINLSPFNGRGEYVSTPGTLRRVSHHNHFLMKSESQAEVDDELSNLDLVESIIQPHGRALVDLYFRIIHPSFPIMNKKVFLEKYERTYREFTPPILAAVYILALNWWSYTPELVNLPKPDIQKLEKLVPQMMSDVLNRPKLSTVQAGLLLLQRPDGDSWALTGQLVAVAQNLGLHLDCSNWKIPEWERSLRKRLAWGLFMQDKWGALIHGRPSLIYLDNWSVKPVEARDFPESSEDDDEEEGSSDIETGHLTFINMISLTEILTDILDTFFTLRATANLSNERQNAMTITLEKAKPIQLRLKDWHARLPQCLAIGETRARKLSPTGSLHLSYFAAEVTLHRAIIRFDIPSLDNHLRSITRGAARMRFTSAIEMVNTLEPAHLQCFWYFSSKVNLAIIATFGSLLWATSDNSEEAEFYKSQLAEYRWALRVSSKAAEFMKFTVGMLDASPVFLKNSASKSSKTTTPAVLPTQEDIQEAHQEQQAFEIHTSQPMHDFNSEMYGVSNEVSPSIGTSTENAFGYEMGTEAGVTDHIDTRPNWADLAGNINFTPGDIQDWSLDQLYNFENFQVAEDILATRKFIEEYDETGNNFAGF</sequence>
<dbReference type="PANTHER" id="PTHR31668:SF4">
    <property type="entry name" value="TRANSCRIPTIONAL ACTIVATOR PROTEIN DAL81"/>
    <property type="match status" value="1"/>
</dbReference>
<dbReference type="STRING" id="1095630.A0A2J6TNA3"/>
<dbReference type="Pfam" id="PF04082">
    <property type="entry name" value="Fungal_trans"/>
    <property type="match status" value="1"/>
</dbReference>
<dbReference type="GO" id="GO:0008270">
    <property type="term" value="F:zinc ion binding"/>
    <property type="evidence" value="ECO:0007669"/>
    <property type="project" value="InterPro"/>
</dbReference>
<dbReference type="GO" id="GO:0003677">
    <property type="term" value="F:DNA binding"/>
    <property type="evidence" value="ECO:0007669"/>
    <property type="project" value="InterPro"/>
</dbReference>
<dbReference type="InterPro" id="IPR050797">
    <property type="entry name" value="Carb_Metab_Trans_Reg"/>
</dbReference>
<dbReference type="GO" id="GO:0006351">
    <property type="term" value="P:DNA-templated transcription"/>
    <property type="evidence" value="ECO:0007669"/>
    <property type="project" value="InterPro"/>
</dbReference>
<keyword evidence="1" id="KW-0539">Nucleus</keyword>
<name>A0A2J6TNA3_9HELO</name>
<organism evidence="4 5">
    <name type="scientific">Hyaloscypha bicolor E</name>
    <dbReference type="NCBI Taxonomy" id="1095630"/>
    <lineage>
        <taxon>Eukaryota</taxon>
        <taxon>Fungi</taxon>
        <taxon>Dikarya</taxon>
        <taxon>Ascomycota</taxon>
        <taxon>Pezizomycotina</taxon>
        <taxon>Leotiomycetes</taxon>
        <taxon>Helotiales</taxon>
        <taxon>Hyaloscyphaceae</taxon>
        <taxon>Hyaloscypha</taxon>
        <taxon>Hyaloscypha bicolor</taxon>
    </lineage>
</organism>
<dbReference type="GO" id="GO:0005634">
    <property type="term" value="C:nucleus"/>
    <property type="evidence" value="ECO:0007669"/>
    <property type="project" value="TreeGrafter"/>
</dbReference>
<dbReference type="InParanoid" id="A0A2J6TNA3"/>
<dbReference type="SMART" id="SM00906">
    <property type="entry name" value="Fungal_trans"/>
    <property type="match status" value="1"/>
</dbReference>
<evidence type="ECO:0000313" key="4">
    <source>
        <dbReference type="EMBL" id="PMD64503.1"/>
    </source>
</evidence>
<dbReference type="CDD" id="cd12148">
    <property type="entry name" value="fungal_TF_MHR"/>
    <property type="match status" value="1"/>
</dbReference>
<gene>
    <name evidence="4" type="ORF">K444DRAFT_625876</name>
</gene>
<dbReference type="FunCoup" id="A0A2J6TNA3">
    <property type="interactions" value="315"/>
</dbReference>
<evidence type="ECO:0000313" key="5">
    <source>
        <dbReference type="Proteomes" id="UP000235371"/>
    </source>
</evidence>
<dbReference type="GO" id="GO:0001080">
    <property type="term" value="P:nitrogen catabolite activation of transcription from RNA polymerase II promoter"/>
    <property type="evidence" value="ECO:0007669"/>
    <property type="project" value="TreeGrafter"/>
</dbReference>
<dbReference type="PANTHER" id="PTHR31668">
    <property type="entry name" value="GLUCOSE TRANSPORT TRANSCRIPTION REGULATOR RGT1-RELATED-RELATED"/>
    <property type="match status" value="1"/>
</dbReference>
<dbReference type="InterPro" id="IPR007219">
    <property type="entry name" value="XnlR_reg_dom"/>
</dbReference>
<dbReference type="GeneID" id="36590655"/>
<proteinExistence type="predicted"/>
<dbReference type="Proteomes" id="UP000235371">
    <property type="component" value="Unassembled WGS sequence"/>
</dbReference>
<protein>
    <recommendedName>
        <fullName evidence="3">Xylanolytic transcriptional activator regulatory domain-containing protein</fullName>
    </recommendedName>
</protein>
<dbReference type="AlphaFoldDB" id="A0A2J6TNA3"/>
<feature type="region of interest" description="Disordered" evidence="2">
    <location>
        <begin position="59"/>
        <end position="82"/>
    </location>
</feature>
<accession>A0A2J6TNA3</accession>
<keyword evidence="5" id="KW-1185">Reference proteome</keyword>
<dbReference type="EMBL" id="KZ613753">
    <property type="protein sequence ID" value="PMD64503.1"/>
    <property type="molecule type" value="Genomic_DNA"/>
</dbReference>
<evidence type="ECO:0000256" key="2">
    <source>
        <dbReference type="SAM" id="MobiDB-lite"/>
    </source>
</evidence>
<evidence type="ECO:0000256" key="1">
    <source>
        <dbReference type="ARBA" id="ARBA00023242"/>
    </source>
</evidence>
<dbReference type="RefSeq" id="XP_024741407.1">
    <property type="nucleotide sequence ID" value="XM_024882578.1"/>
</dbReference>
<reference evidence="4 5" key="1">
    <citation type="submission" date="2016-04" db="EMBL/GenBank/DDBJ databases">
        <title>A degradative enzymes factory behind the ericoid mycorrhizal symbiosis.</title>
        <authorList>
            <consortium name="DOE Joint Genome Institute"/>
            <person name="Martino E."/>
            <person name="Morin E."/>
            <person name="Grelet G."/>
            <person name="Kuo A."/>
            <person name="Kohler A."/>
            <person name="Daghino S."/>
            <person name="Barry K."/>
            <person name="Choi C."/>
            <person name="Cichocki N."/>
            <person name="Clum A."/>
            <person name="Copeland A."/>
            <person name="Hainaut M."/>
            <person name="Haridas S."/>
            <person name="Labutti K."/>
            <person name="Lindquist E."/>
            <person name="Lipzen A."/>
            <person name="Khouja H.-R."/>
            <person name="Murat C."/>
            <person name="Ohm R."/>
            <person name="Olson A."/>
            <person name="Spatafora J."/>
            <person name="Veneault-Fourrey C."/>
            <person name="Henrissat B."/>
            <person name="Grigoriev I."/>
            <person name="Martin F."/>
            <person name="Perotto S."/>
        </authorList>
    </citation>
    <scope>NUCLEOTIDE SEQUENCE [LARGE SCALE GENOMIC DNA]</scope>
    <source>
        <strain evidence="4 5">E</strain>
    </source>
</reference>